<evidence type="ECO:0000313" key="3">
    <source>
        <dbReference type="Proteomes" id="UP000053831"/>
    </source>
</evidence>
<dbReference type="EMBL" id="LGSR01000020">
    <property type="protein sequence ID" value="KOS19272.1"/>
    <property type="molecule type" value="Genomic_DNA"/>
</dbReference>
<dbReference type="AlphaFoldDB" id="A0A0N0RTD4"/>
<reference evidence="2 3" key="1">
    <citation type="submission" date="2015-07" db="EMBL/GenBank/DDBJ databases">
        <title>The genome of the fungus Escovopsis weberi, a specialized disease agent of ant agriculture.</title>
        <authorList>
            <person name="de Man T.J."/>
            <person name="Stajich J.E."/>
            <person name="Kubicek C.P."/>
            <person name="Chenthamara K."/>
            <person name="Atanasova L."/>
            <person name="Druzhinina I.S."/>
            <person name="Birnbaum S."/>
            <person name="Barribeau S.M."/>
            <person name="Teiling C."/>
            <person name="Suen G."/>
            <person name="Currie C."/>
            <person name="Gerardo N.M."/>
        </authorList>
    </citation>
    <scope>NUCLEOTIDE SEQUENCE [LARGE SCALE GENOMIC DNA]</scope>
</reference>
<protein>
    <submittedName>
        <fullName evidence="2">Uncharacterized protein</fullName>
    </submittedName>
</protein>
<feature type="region of interest" description="Disordered" evidence="1">
    <location>
        <begin position="78"/>
        <end position="103"/>
    </location>
</feature>
<keyword evidence="3" id="KW-1185">Reference proteome</keyword>
<dbReference type="InterPro" id="IPR037274">
    <property type="entry name" value="Znf_CHY_sf"/>
</dbReference>
<evidence type="ECO:0000313" key="2">
    <source>
        <dbReference type="EMBL" id="KOS19272.1"/>
    </source>
</evidence>
<dbReference type="OrthoDB" id="8062037at2759"/>
<organism evidence="2 3">
    <name type="scientific">Escovopsis weberi</name>
    <dbReference type="NCBI Taxonomy" id="150374"/>
    <lineage>
        <taxon>Eukaryota</taxon>
        <taxon>Fungi</taxon>
        <taxon>Dikarya</taxon>
        <taxon>Ascomycota</taxon>
        <taxon>Pezizomycotina</taxon>
        <taxon>Sordariomycetes</taxon>
        <taxon>Hypocreomycetidae</taxon>
        <taxon>Hypocreales</taxon>
        <taxon>Hypocreaceae</taxon>
        <taxon>Escovopsis</taxon>
    </lineage>
</organism>
<comment type="caution">
    <text evidence="2">The sequence shown here is derived from an EMBL/GenBank/DDBJ whole genome shotgun (WGS) entry which is preliminary data.</text>
</comment>
<dbReference type="STRING" id="150374.A0A0N0RTD4"/>
<dbReference type="GO" id="GO:0008270">
    <property type="term" value="F:zinc ion binding"/>
    <property type="evidence" value="ECO:0007669"/>
    <property type="project" value="InterPro"/>
</dbReference>
<evidence type="ECO:0000256" key="1">
    <source>
        <dbReference type="SAM" id="MobiDB-lite"/>
    </source>
</evidence>
<feature type="compositionally biased region" description="Gly residues" evidence="1">
    <location>
        <begin position="86"/>
        <end position="96"/>
    </location>
</feature>
<dbReference type="SUPFAM" id="SSF161219">
    <property type="entry name" value="CHY zinc finger-like"/>
    <property type="match status" value="1"/>
</dbReference>
<proteinExistence type="predicted"/>
<name>A0A0N0RTD4_ESCWE</name>
<dbReference type="Proteomes" id="UP000053831">
    <property type="component" value="Unassembled WGS sequence"/>
</dbReference>
<accession>A0A0N0RTD4</accession>
<gene>
    <name evidence="2" type="ORF">ESCO_000149</name>
</gene>
<sequence length="103" mass="10598">MPGPGPGPRPRPRPATVFACTFCHHLTRGPPRLLGRAGRPSCGACAALVLDLSICWGCGEVVVRGDECGVLRVFGLREPADRGGEDGAGAVPGRGGSHSFSYS</sequence>